<evidence type="ECO:0000313" key="5">
    <source>
        <dbReference type="Proteomes" id="UP000663866"/>
    </source>
</evidence>
<evidence type="ECO:0000313" key="4">
    <source>
        <dbReference type="EMBL" id="CAF4215005.1"/>
    </source>
</evidence>
<dbReference type="EMBL" id="CAJOBG010002300">
    <property type="protein sequence ID" value="CAF3997437.1"/>
    <property type="molecule type" value="Genomic_DNA"/>
</dbReference>
<gene>
    <name evidence="2" type="ORF">OVN521_LOCUS14847</name>
    <name evidence="3" type="ORF">SMN809_LOCUS14118</name>
    <name evidence="4" type="ORF">UXM345_LOCUS28774</name>
    <name evidence="1" type="ORF">XDN619_LOCUS395</name>
</gene>
<dbReference type="AlphaFoldDB" id="A0A819NMW9"/>
<comment type="caution">
    <text evidence="2">The sequence shown here is derived from an EMBL/GenBank/DDBJ whole genome shotgun (WGS) entry which is preliminary data.</text>
</comment>
<accession>A0A819NMW9</accession>
<organism evidence="2 5">
    <name type="scientific">Rotaria magnacalcarata</name>
    <dbReference type="NCBI Taxonomy" id="392030"/>
    <lineage>
        <taxon>Eukaryota</taxon>
        <taxon>Metazoa</taxon>
        <taxon>Spiralia</taxon>
        <taxon>Gnathifera</taxon>
        <taxon>Rotifera</taxon>
        <taxon>Eurotatoria</taxon>
        <taxon>Bdelloidea</taxon>
        <taxon>Philodinida</taxon>
        <taxon>Philodinidae</taxon>
        <taxon>Rotaria</taxon>
    </lineage>
</organism>
<name>A0A819NMW9_9BILA</name>
<evidence type="ECO:0000313" key="2">
    <source>
        <dbReference type="EMBL" id="CAF3997437.1"/>
    </source>
</evidence>
<dbReference type="Proteomes" id="UP000663866">
    <property type="component" value="Unassembled WGS sequence"/>
</dbReference>
<dbReference type="EMBL" id="CAJOBI010005746">
    <property type="protein sequence ID" value="CAF4041255.1"/>
    <property type="molecule type" value="Genomic_DNA"/>
</dbReference>
<keyword evidence="5" id="KW-1185">Reference proteome</keyword>
<dbReference type="Proteomes" id="UP000663887">
    <property type="component" value="Unassembled WGS sequence"/>
</dbReference>
<protein>
    <submittedName>
        <fullName evidence="2">Uncharacterized protein</fullName>
    </submittedName>
</protein>
<proteinExistence type="predicted"/>
<dbReference type="EMBL" id="CAJOBF010006763">
    <property type="protein sequence ID" value="CAF4215005.1"/>
    <property type="molecule type" value="Genomic_DNA"/>
</dbReference>
<dbReference type="Proteomes" id="UP000663842">
    <property type="component" value="Unassembled WGS sequence"/>
</dbReference>
<evidence type="ECO:0000313" key="1">
    <source>
        <dbReference type="EMBL" id="CAF1941741.1"/>
    </source>
</evidence>
<sequence length="108" mass="12422">MCPNDLKSMNLIYQGKEIALEIGVNIALERLMNMIKLSLNIPRDIDILLFDVMRNIFVVPSLTSHLWCNSETKLPIYHIITQKNNGNDDNKINWLVQISHEQLCVSIS</sequence>
<dbReference type="EMBL" id="CAJNRG010000017">
    <property type="protein sequence ID" value="CAF1941741.1"/>
    <property type="molecule type" value="Genomic_DNA"/>
</dbReference>
<dbReference type="Proteomes" id="UP000676336">
    <property type="component" value="Unassembled WGS sequence"/>
</dbReference>
<evidence type="ECO:0000313" key="3">
    <source>
        <dbReference type="EMBL" id="CAF4041255.1"/>
    </source>
</evidence>
<reference evidence="2" key="1">
    <citation type="submission" date="2021-02" db="EMBL/GenBank/DDBJ databases">
        <authorList>
            <person name="Nowell W R."/>
        </authorList>
    </citation>
    <scope>NUCLEOTIDE SEQUENCE</scope>
</reference>